<dbReference type="AlphaFoldDB" id="A0A6N2RPF5"/>
<dbReference type="Pfam" id="PF00753">
    <property type="entry name" value="Lactamase_B"/>
    <property type="match status" value="1"/>
</dbReference>
<reference evidence="2" key="1">
    <citation type="submission" date="2019-11" db="EMBL/GenBank/DDBJ databases">
        <authorList>
            <person name="Feng L."/>
        </authorList>
    </citation>
    <scope>NUCLEOTIDE SEQUENCE</scope>
    <source>
        <strain evidence="2">AvaginalisLFYP127</strain>
    </source>
</reference>
<gene>
    <name evidence="2" type="ORF">AVLFYP127_01490</name>
</gene>
<evidence type="ECO:0000259" key="1">
    <source>
        <dbReference type="SMART" id="SM00849"/>
    </source>
</evidence>
<dbReference type="InterPro" id="IPR052159">
    <property type="entry name" value="Competence_DNA_uptake"/>
</dbReference>
<sequence>MKISFKNLLIVFLSAILIFLLVNKKENTYTNLDELEITYIDVGQGNAVLVKTKDKSLLIDGGNRSNSRYYYNYIKNKNLKNIDYMIASHYDEDHIAGLISILKNYDVAKVLCPDYKKNTKIYDSFTRSVNNSKAEIIHPKQGDYFNLGKAKIKILWPKEYENDKDNDNSIVVKIIYGNMSFLFPADASKNVEDQLIYSGYNLKSDVYMLSHHGSKFSNSKEFLKEVNPKLAIISVGKNNRYKHPSNSLVDSLNNSNIKILRTDEDGDIKIKCDGNKIKIIKNSKLKKIF</sequence>
<dbReference type="CDD" id="cd07731">
    <property type="entry name" value="ComA-like_MBL-fold"/>
    <property type="match status" value="1"/>
</dbReference>
<organism evidence="2">
    <name type="scientific">Anaerococcus vaginalis</name>
    <dbReference type="NCBI Taxonomy" id="33037"/>
    <lineage>
        <taxon>Bacteria</taxon>
        <taxon>Bacillati</taxon>
        <taxon>Bacillota</taxon>
        <taxon>Tissierellia</taxon>
        <taxon>Tissierellales</taxon>
        <taxon>Peptoniphilaceae</taxon>
        <taxon>Anaerococcus</taxon>
    </lineage>
</organism>
<evidence type="ECO:0000313" key="2">
    <source>
        <dbReference type="EMBL" id="VYS82722.1"/>
    </source>
</evidence>
<dbReference type="PANTHER" id="PTHR30619">
    <property type="entry name" value="DNA INTERNALIZATION/COMPETENCE PROTEIN COMEC/REC2"/>
    <property type="match status" value="1"/>
</dbReference>
<protein>
    <submittedName>
        <fullName evidence="2">ComEC family competence protein</fullName>
    </submittedName>
</protein>
<name>A0A6N2RPF5_9FIRM</name>
<dbReference type="Gene3D" id="3.60.15.10">
    <property type="entry name" value="Ribonuclease Z/Hydroxyacylglutathione hydrolase-like"/>
    <property type="match status" value="1"/>
</dbReference>
<dbReference type="InterPro" id="IPR036866">
    <property type="entry name" value="RibonucZ/Hydroxyglut_hydro"/>
</dbReference>
<dbReference type="PANTHER" id="PTHR30619:SF1">
    <property type="entry name" value="RECOMBINATION PROTEIN 2"/>
    <property type="match status" value="1"/>
</dbReference>
<feature type="domain" description="Metallo-beta-lactamase" evidence="1">
    <location>
        <begin position="44"/>
        <end position="237"/>
    </location>
</feature>
<dbReference type="SUPFAM" id="SSF56281">
    <property type="entry name" value="Metallo-hydrolase/oxidoreductase"/>
    <property type="match status" value="1"/>
</dbReference>
<proteinExistence type="predicted"/>
<dbReference type="InterPro" id="IPR035681">
    <property type="entry name" value="ComA-like_MBL"/>
</dbReference>
<dbReference type="SMART" id="SM00849">
    <property type="entry name" value="Lactamase_B"/>
    <property type="match status" value="1"/>
</dbReference>
<dbReference type="RefSeq" id="WP_156328587.1">
    <property type="nucleotide sequence ID" value="NZ_CACRSW010000005.1"/>
</dbReference>
<accession>A0A6N2RPF5</accession>
<dbReference type="EMBL" id="CACRSW010000005">
    <property type="protein sequence ID" value="VYS82722.1"/>
    <property type="molecule type" value="Genomic_DNA"/>
</dbReference>
<dbReference type="InterPro" id="IPR001279">
    <property type="entry name" value="Metallo-B-lactamas"/>
</dbReference>